<feature type="compositionally biased region" description="Basic and acidic residues" evidence="7">
    <location>
        <begin position="23"/>
        <end position="54"/>
    </location>
</feature>
<evidence type="ECO:0000313" key="9">
    <source>
        <dbReference type="Proteomes" id="UP000886742"/>
    </source>
</evidence>
<keyword evidence="3 5" id="KW-0687">Ribonucleoprotein</keyword>
<protein>
    <recommendedName>
        <fullName evidence="4 5">Small ribosomal subunit protein bS21</fullName>
    </recommendedName>
</protein>
<dbReference type="Proteomes" id="UP000886742">
    <property type="component" value="Unassembled WGS sequence"/>
</dbReference>
<dbReference type="GO" id="GO:0006412">
    <property type="term" value="P:translation"/>
    <property type="evidence" value="ECO:0007669"/>
    <property type="project" value="UniProtKB-UniRule"/>
</dbReference>
<dbReference type="HAMAP" id="MF_00358">
    <property type="entry name" value="Ribosomal_bS21"/>
    <property type="match status" value="1"/>
</dbReference>
<dbReference type="GO" id="GO:0005840">
    <property type="term" value="C:ribosome"/>
    <property type="evidence" value="ECO:0007669"/>
    <property type="project" value="UniProtKB-KW"/>
</dbReference>
<evidence type="ECO:0000256" key="1">
    <source>
        <dbReference type="ARBA" id="ARBA00006640"/>
    </source>
</evidence>
<evidence type="ECO:0000313" key="8">
    <source>
        <dbReference type="EMBL" id="HIS71146.1"/>
    </source>
</evidence>
<dbReference type="InterPro" id="IPR038380">
    <property type="entry name" value="Ribosomal_bS21_sf"/>
</dbReference>
<evidence type="ECO:0000256" key="5">
    <source>
        <dbReference type="HAMAP-Rule" id="MF_00358"/>
    </source>
</evidence>
<dbReference type="Pfam" id="PF01165">
    <property type="entry name" value="Ribosomal_S21"/>
    <property type="match status" value="1"/>
</dbReference>
<comment type="caution">
    <text evidence="8">The sequence shown here is derived from an EMBL/GenBank/DDBJ whole genome shotgun (WGS) entry which is preliminary data.</text>
</comment>
<dbReference type="InterPro" id="IPR001911">
    <property type="entry name" value="Ribosomal_bS21"/>
</dbReference>
<accession>A0A9D1FGF4</accession>
<dbReference type="AlphaFoldDB" id="A0A9D1FGF4"/>
<comment type="similarity">
    <text evidence="1 5 6">Belongs to the bacterial ribosomal protein bS21 family.</text>
</comment>
<dbReference type="PRINTS" id="PR00976">
    <property type="entry name" value="RIBOSOMALS21"/>
</dbReference>
<reference evidence="8" key="2">
    <citation type="journal article" date="2021" name="PeerJ">
        <title>Extensive microbial diversity within the chicken gut microbiome revealed by metagenomics and culture.</title>
        <authorList>
            <person name="Gilroy R."/>
            <person name="Ravi A."/>
            <person name="Getino M."/>
            <person name="Pursley I."/>
            <person name="Horton D.L."/>
            <person name="Alikhan N.F."/>
            <person name="Baker D."/>
            <person name="Gharbi K."/>
            <person name="Hall N."/>
            <person name="Watson M."/>
            <person name="Adriaenssens E.M."/>
            <person name="Foster-Nyarko E."/>
            <person name="Jarju S."/>
            <person name="Secka A."/>
            <person name="Antonio M."/>
            <person name="Oren A."/>
            <person name="Chaudhuri R.R."/>
            <person name="La Ragione R."/>
            <person name="Hildebrand F."/>
            <person name="Pallen M.J."/>
        </authorList>
    </citation>
    <scope>NUCLEOTIDE SEQUENCE</scope>
    <source>
        <strain evidence="8">ChiGjej3B3-5194</strain>
    </source>
</reference>
<gene>
    <name evidence="5 8" type="primary">rpsU</name>
    <name evidence="8" type="ORF">IAD02_04160</name>
</gene>
<evidence type="ECO:0000256" key="2">
    <source>
        <dbReference type="ARBA" id="ARBA00022980"/>
    </source>
</evidence>
<dbReference type="GO" id="GO:1990904">
    <property type="term" value="C:ribonucleoprotein complex"/>
    <property type="evidence" value="ECO:0007669"/>
    <property type="project" value="UniProtKB-KW"/>
</dbReference>
<evidence type="ECO:0000256" key="3">
    <source>
        <dbReference type="ARBA" id="ARBA00023274"/>
    </source>
</evidence>
<dbReference type="NCBIfam" id="TIGR00030">
    <property type="entry name" value="S21p"/>
    <property type="match status" value="1"/>
</dbReference>
<name>A0A9D1FGF4_9PROT</name>
<organism evidence="8 9">
    <name type="scientific">Candidatus Enterousia intestinigallinarum</name>
    <dbReference type="NCBI Taxonomy" id="2840790"/>
    <lineage>
        <taxon>Bacteria</taxon>
        <taxon>Pseudomonadati</taxon>
        <taxon>Pseudomonadota</taxon>
        <taxon>Alphaproteobacteria</taxon>
        <taxon>Candidatus Enterousia</taxon>
    </lineage>
</organism>
<dbReference type="EMBL" id="DVJI01000012">
    <property type="protein sequence ID" value="HIS71146.1"/>
    <property type="molecule type" value="Genomic_DNA"/>
</dbReference>
<feature type="region of interest" description="Disordered" evidence="7">
    <location>
        <begin position="21"/>
        <end position="68"/>
    </location>
</feature>
<reference evidence="8" key="1">
    <citation type="submission" date="2020-10" db="EMBL/GenBank/DDBJ databases">
        <authorList>
            <person name="Gilroy R."/>
        </authorList>
    </citation>
    <scope>NUCLEOTIDE SEQUENCE</scope>
    <source>
        <strain evidence="8">ChiGjej3B3-5194</strain>
    </source>
</reference>
<evidence type="ECO:0000256" key="4">
    <source>
        <dbReference type="ARBA" id="ARBA00035135"/>
    </source>
</evidence>
<evidence type="ECO:0000256" key="7">
    <source>
        <dbReference type="SAM" id="MobiDB-lite"/>
    </source>
</evidence>
<dbReference type="Gene3D" id="1.20.5.1150">
    <property type="entry name" value="Ribosomal protein S8"/>
    <property type="match status" value="1"/>
</dbReference>
<keyword evidence="2 5" id="KW-0689">Ribosomal protein</keyword>
<sequence length="68" mass="8385">MVKVLVRDNNVEQALRVAKRKSQKEGLYREMKERQRYEKPTTKRKRMKEEAVRNEKKRQSKQRMVFGF</sequence>
<dbReference type="GO" id="GO:0003735">
    <property type="term" value="F:structural constituent of ribosome"/>
    <property type="evidence" value="ECO:0007669"/>
    <property type="project" value="InterPro"/>
</dbReference>
<evidence type="ECO:0000256" key="6">
    <source>
        <dbReference type="RuleBase" id="RU000667"/>
    </source>
</evidence>
<proteinExistence type="inferred from homology"/>